<dbReference type="Proteomes" id="UP000886501">
    <property type="component" value="Unassembled WGS sequence"/>
</dbReference>
<gene>
    <name evidence="1" type="ORF">BDM02DRAFT_3086607</name>
</gene>
<organism evidence="1 2">
    <name type="scientific">Thelephora ganbajun</name>
    <name type="common">Ganba fungus</name>
    <dbReference type="NCBI Taxonomy" id="370292"/>
    <lineage>
        <taxon>Eukaryota</taxon>
        <taxon>Fungi</taxon>
        <taxon>Dikarya</taxon>
        <taxon>Basidiomycota</taxon>
        <taxon>Agaricomycotina</taxon>
        <taxon>Agaricomycetes</taxon>
        <taxon>Thelephorales</taxon>
        <taxon>Thelephoraceae</taxon>
        <taxon>Thelephora</taxon>
    </lineage>
</organism>
<evidence type="ECO:0000313" key="1">
    <source>
        <dbReference type="EMBL" id="KAF9653810.1"/>
    </source>
</evidence>
<sequence length="708" mass="78482">MSLPLLVGGSAECGPSANNPLRGLTKNFDKDRGAQQDLLSPNRTGSSNQTFRTHNNPVSSENLKEAANFFSTSSSAPVLHTPSSPFDFANLKNALPTVNHQSLQVSMSFPEMLQRQTQFSSSGTAWASDFMNFQQTQPSSSSKQTIATPPSVVGVQNIQHQSLRNSGSCTWDNFLSALAEESQPLEQVQPVPTQISEEQQQHRVVDSAERDALARTAGQLVEALREEQNPKFKNSQFMGLMRSLADRTSVVEGNNFVSASSVSANTASTSADVKGKGKERADTTTFGQTRQKSNTTITSDVTQDSSDEVYEYFKQENEDYIAYQQTASRVAVSNTRGLWDDSSQQYEWDKFQGEWDAWEANAVGVRKMSNYQFAAENPYLLGSSTRVHDMHSLFDQTNTLELEAAVQRDPKNVQAWYALGVKQQDSEREQKAIEALHRAVELDPEYVPSWLALGVSHTNESNRAKAYGAIREWVKRHPKFLQTVVGMTGGFKDEVFEPGSERSQKGMYERLIACLIEIVRNASGSEEEQGIDPDVQIALAVLLNSNEEYTKATDCFLTALAVRPHDWALYNRVGATLANSGNADSALEYYYRALELNPAYIRARFNLGISCVNLHRYEEAGRHILDALTLQNSDAAGDPRGGVTSDALWNCLESVCDKMGWLDLTGACERRDLDSEYPRMAFVPRLFAGSVADRAHPQGLRMKFETTG</sequence>
<reference evidence="1" key="1">
    <citation type="submission" date="2019-10" db="EMBL/GenBank/DDBJ databases">
        <authorList>
            <consortium name="DOE Joint Genome Institute"/>
            <person name="Kuo A."/>
            <person name="Miyauchi S."/>
            <person name="Kiss E."/>
            <person name="Drula E."/>
            <person name="Kohler A."/>
            <person name="Sanchez-Garcia M."/>
            <person name="Andreopoulos B."/>
            <person name="Barry K.W."/>
            <person name="Bonito G."/>
            <person name="Buee M."/>
            <person name="Carver A."/>
            <person name="Chen C."/>
            <person name="Cichocki N."/>
            <person name="Clum A."/>
            <person name="Culley D."/>
            <person name="Crous P.W."/>
            <person name="Fauchery L."/>
            <person name="Girlanda M."/>
            <person name="Hayes R."/>
            <person name="Keri Z."/>
            <person name="Labutti K."/>
            <person name="Lipzen A."/>
            <person name="Lombard V."/>
            <person name="Magnuson J."/>
            <person name="Maillard F."/>
            <person name="Morin E."/>
            <person name="Murat C."/>
            <person name="Nolan M."/>
            <person name="Ohm R."/>
            <person name="Pangilinan J."/>
            <person name="Pereira M."/>
            <person name="Perotto S."/>
            <person name="Peter M."/>
            <person name="Riley R."/>
            <person name="Sitrit Y."/>
            <person name="Stielow B."/>
            <person name="Szollosi G."/>
            <person name="Zifcakova L."/>
            <person name="Stursova M."/>
            <person name="Spatafora J.W."/>
            <person name="Tedersoo L."/>
            <person name="Vaario L.-M."/>
            <person name="Yamada A."/>
            <person name="Yan M."/>
            <person name="Wang P."/>
            <person name="Xu J."/>
            <person name="Bruns T."/>
            <person name="Baldrian P."/>
            <person name="Vilgalys R."/>
            <person name="Henrissat B."/>
            <person name="Grigoriev I.V."/>
            <person name="Hibbett D."/>
            <person name="Nagy L.G."/>
            <person name="Martin F.M."/>
        </authorList>
    </citation>
    <scope>NUCLEOTIDE SEQUENCE</scope>
    <source>
        <strain evidence="1">P2</strain>
    </source>
</reference>
<evidence type="ECO:0000313" key="2">
    <source>
        <dbReference type="Proteomes" id="UP000886501"/>
    </source>
</evidence>
<dbReference type="EMBL" id="MU117962">
    <property type="protein sequence ID" value="KAF9653810.1"/>
    <property type="molecule type" value="Genomic_DNA"/>
</dbReference>
<keyword evidence="2" id="KW-1185">Reference proteome</keyword>
<name>A0ACB6ZVF4_THEGA</name>
<reference evidence="1" key="2">
    <citation type="journal article" date="2020" name="Nat. Commun.">
        <title>Large-scale genome sequencing of mycorrhizal fungi provides insights into the early evolution of symbiotic traits.</title>
        <authorList>
            <person name="Miyauchi S."/>
            <person name="Kiss E."/>
            <person name="Kuo A."/>
            <person name="Drula E."/>
            <person name="Kohler A."/>
            <person name="Sanchez-Garcia M."/>
            <person name="Morin E."/>
            <person name="Andreopoulos B."/>
            <person name="Barry K.W."/>
            <person name="Bonito G."/>
            <person name="Buee M."/>
            <person name="Carver A."/>
            <person name="Chen C."/>
            <person name="Cichocki N."/>
            <person name="Clum A."/>
            <person name="Culley D."/>
            <person name="Crous P.W."/>
            <person name="Fauchery L."/>
            <person name="Girlanda M."/>
            <person name="Hayes R.D."/>
            <person name="Keri Z."/>
            <person name="LaButti K."/>
            <person name="Lipzen A."/>
            <person name="Lombard V."/>
            <person name="Magnuson J."/>
            <person name="Maillard F."/>
            <person name="Murat C."/>
            <person name="Nolan M."/>
            <person name="Ohm R.A."/>
            <person name="Pangilinan J."/>
            <person name="Pereira M.F."/>
            <person name="Perotto S."/>
            <person name="Peter M."/>
            <person name="Pfister S."/>
            <person name="Riley R."/>
            <person name="Sitrit Y."/>
            <person name="Stielow J.B."/>
            <person name="Szollosi G."/>
            <person name="Zifcakova L."/>
            <person name="Stursova M."/>
            <person name="Spatafora J.W."/>
            <person name="Tedersoo L."/>
            <person name="Vaario L.M."/>
            <person name="Yamada A."/>
            <person name="Yan M."/>
            <person name="Wang P."/>
            <person name="Xu J."/>
            <person name="Bruns T."/>
            <person name="Baldrian P."/>
            <person name="Vilgalys R."/>
            <person name="Dunand C."/>
            <person name="Henrissat B."/>
            <person name="Grigoriev I.V."/>
            <person name="Hibbett D."/>
            <person name="Nagy L.G."/>
            <person name="Martin F.M."/>
        </authorList>
    </citation>
    <scope>NUCLEOTIDE SEQUENCE</scope>
    <source>
        <strain evidence="1">P2</strain>
    </source>
</reference>
<proteinExistence type="predicted"/>
<accession>A0ACB6ZVF4</accession>
<protein>
    <submittedName>
        <fullName evidence="1">TPR-like protein</fullName>
    </submittedName>
</protein>
<comment type="caution">
    <text evidence="1">The sequence shown here is derived from an EMBL/GenBank/DDBJ whole genome shotgun (WGS) entry which is preliminary data.</text>
</comment>